<proteinExistence type="predicted"/>
<dbReference type="HOGENOM" id="CLU_2277308_0_0_1"/>
<evidence type="ECO:0000313" key="2">
    <source>
        <dbReference type="Proteomes" id="UP000007174"/>
    </source>
</evidence>
<organism evidence="1 2">
    <name type="scientific">Colletotrichum higginsianum (strain IMI 349063)</name>
    <name type="common">Crucifer anthracnose fungus</name>
    <dbReference type="NCBI Taxonomy" id="759273"/>
    <lineage>
        <taxon>Eukaryota</taxon>
        <taxon>Fungi</taxon>
        <taxon>Dikarya</taxon>
        <taxon>Ascomycota</taxon>
        <taxon>Pezizomycotina</taxon>
        <taxon>Sordariomycetes</taxon>
        <taxon>Hypocreomycetidae</taxon>
        <taxon>Glomerellales</taxon>
        <taxon>Glomerellaceae</taxon>
        <taxon>Colletotrichum</taxon>
        <taxon>Colletotrichum destructivum species complex</taxon>
    </lineage>
</organism>
<dbReference type="EMBL" id="CACQ02004892">
    <property type="protein sequence ID" value="CCF41726.1"/>
    <property type="molecule type" value="Genomic_DNA"/>
</dbReference>
<gene>
    <name evidence="1" type="ORF">CH063_11923</name>
</gene>
<protein>
    <submittedName>
        <fullName evidence="1">Uncharacterized protein</fullName>
    </submittedName>
</protein>
<evidence type="ECO:0000313" key="1">
    <source>
        <dbReference type="EMBL" id="CCF41726.1"/>
    </source>
</evidence>
<dbReference type="Proteomes" id="UP000007174">
    <property type="component" value="Unassembled WGS sequence"/>
</dbReference>
<sequence>MLWNPHQQTVVSSASRKLYLCNSAFVQCHYLSKSPKRLWAVDHRNDCVGGEFCLDDTCHHLLSLLVDGAGGFVKDQNPAAILPDNCSCKTQKLLLPLGEWQV</sequence>
<dbReference type="AlphaFoldDB" id="H1VNC2"/>
<reference evidence="2" key="1">
    <citation type="journal article" date="2012" name="Nat. Genet.">
        <title>Lifestyle transitions in plant pathogenic Colletotrichum fungi deciphered by genome and transcriptome analyses.</title>
        <authorList>
            <person name="O'Connell R.J."/>
            <person name="Thon M.R."/>
            <person name="Hacquard S."/>
            <person name="Amyotte S.G."/>
            <person name="Kleemann J."/>
            <person name="Torres M.F."/>
            <person name="Damm U."/>
            <person name="Buiate E.A."/>
            <person name="Epstein L."/>
            <person name="Alkan N."/>
            <person name="Altmueller J."/>
            <person name="Alvarado-Balderrama L."/>
            <person name="Bauser C.A."/>
            <person name="Becker C."/>
            <person name="Birren B.W."/>
            <person name="Chen Z."/>
            <person name="Choi J."/>
            <person name="Crouch J.A."/>
            <person name="Duvick J.P."/>
            <person name="Farman M.A."/>
            <person name="Gan P."/>
            <person name="Heiman D."/>
            <person name="Henrissat B."/>
            <person name="Howard R.J."/>
            <person name="Kabbage M."/>
            <person name="Koch C."/>
            <person name="Kracher B."/>
            <person name="Kubo Y."/>
            <person name="Law A.D."/>
            <person name="Lebrun M.-H."/>
            <person name="Lee Y.-H."/>
            <person name="Miyara I."/>
            <person name="Moore N."/>
            <person name="Neumann U."/>
            <person name="Nordstroem K."/>
            <person name="Panaccione D.G."/>
            <person name="Panstruga R."/>
            <person name="Place M."/>
            <person name="Proctor R.H."/>
            <person name="Prusky D."/>
            <person name="Rech G."/>
            <person name="Reinhardt R."/>
            <person name="Rollins J.A."/>
            <person name="Rounsley S."/>
            <person name="Schardl C.L."/>
            <person name="Schwartz D.C."/>
            <person name="Shenoy N."/>
            <person name="Shirasu K."/>
            <person name="Sikhakolli U.R."/>
            <person name="Stueber K."/>
            <person name="Sukno S.A."/>
            <person name="Sweigard J.A."/>
            <person name="Takano Y."/>
            <person name="Takahara H."/>
            <person name="Trail F."/>
            <person name="van der Does H.C."/>
            <person name="Voll L.M."/>
            <person name="Will I."/>
            <person name="Young S."/>
            <person name="Zeng Q."/>
            <person name="Zhang J."/>
            <person name="Zhou S."/>
            <person name="Dickman M.B."/>
            <person name="Schulze-Lefert P."/>
            <person name="Ver Loren van Themaat E."/>
            <person name="Ma L.-J."/>
            <person name="Vaillancourt L.J."/>
        </authorList>
    </citation>
    <scope>NUCLEOTIDE SEQUENCE [LARGE SCALE GENOMIC DNA]</scope>
    <source>
        <strain evidence="2">IMI 349063</strain>
    </source>
</reference>
<accession>H1VNC2</accession>
<name>H1VNC2_COLHI</name>